<dbReference type="Pfam" id="PF00153">
    <property type="entry name" value="Mito_carr"/>
    <property type="match status" value="3"/>
</dbReference>
<evidence type="ECO:0000256" key="3">
    <source>
        <dbReference type="ARBA" id="ARBA00022448"/>
    </source>
</evidence>
<evidence type="ECO:0000256" key="10">
    <source>
        <dbReference type="PROSITE-ProRule" id="PRU00282"/>
    </source>
</evidence>
<keyword evidence="9 10" id="KW-0472">Membrane</keyword>
<comment type="subcellular location">
    <subcellularLocation>
        <location evidence="1">Mitochondrion inner membrane</location>
        <topology evidence="1">Multi-pass membrane protein</topology>
    </subcellularLocation>
</comment>
<dbReference type="PRINTS" id="PR00926">
    <property type="entry name" value="MITOCARRIER"/>
</dbReference>
<organism evidence="13 14">
    <name type="scientific">Ascobolus immersus RN42</name>
    <dbReference type="NCBI Taxonomy" id="1160509"/>
    <lineage>
        <taxon>Eukaryota</taxon>
        <taxon>Fungi</taxon>
        <taxon>Dikarya</taxon>
        <taxon>Ascomycota</taxon>
        <taxon>Pezizomycotina</taxon>
        <taxon>Pezizomycetes</taxon>
        <taxon>Pezizales</taxon>
        <taxon>Ascobolaceae</taxon>
        <taxon>Ascobolus</taxon>
    </lineage>
</organism>
<evidence type="ECO:0000256" key="2">
    <source>
        <dbReference type="ARBA" id="ARBA00006375"/>
    </source>
</evidence>
<feature type="repeat" description="Solcar" evidence="10">
    <location>
        <begin position="107"/>
        <end position="189"/>
    </location>
</feature>
<dbReference type="Gene3D" id="1.50.40.10">
    <property type="entry name" value="Mitochondrial carrier domain"/>
    <property type="match status" value="1"/>
</dbReference>
<keyword evidence="3 11" id="KW-0813">Transport</keyword>
<dbReference type="EMBL" id="ML119659">
    <property type="protein sequence ID" value="RPA84422.1"/>
    <property type="molecule type" value="Genomic_DNA"/>
</dbReference>
<sequence>MAESIPDFISGYVSGVAGIIIGSPLDIIKVRLQSSLSASPSAVSTAPSSTAQTARNEVRSFTTIGSLVRGSAAPIMGYGALNALLFVSYNRSLALLSSPTDIPGSASSLWKVWTAGAFGGLTCFLVSTPTELVKCQAQLEKYRSSWDITKHIWKKRGVVGFYHGGVVTGVRDAVGYGFYFWAYEGSKAYFASQTPTGHLSNLSLLTAGGIAGCVTWASIYPLDVIKTLVQTDELRAKKSSSPLLSSIAPKATSAAGTWTVTKEAYKRGGMEVFFRGFWACMARAFIVNAITFFTYEFMMEKFREHEAGGIGADVKGIVGDTV</sequence>
<dbReference type="OrthoDB" id="193856at2759"/>
<keyword evidence="7 12" id="KW-1133">Transmembrane helix</keyword>
<keyword evidence="4 10" id="KW-0812">Transmembrane</keyword>
<feature type="transmembrane region" description="Helical" evidence="12">
    <location>
        <begin position="276"/>
        <end position="295"/>
    </location>
</feature>
<dbReference type="SUPFAM" id="SSF103506">
    <property type="entry name" value="Mitochondrial carrier"/>
    <property type="match status" value="1"/>
</dbReference>
<evidence type="ECO:0000256" key="7">
    <source>
        <dbReference type="ARBA" id="ARBA00022989"/>
    </source>
</evidence>
<protein>
    <submittedName>
        <fullName evidence="13">Mitochondrial carrier</fullName>
    </submittedName>
</protein>
<dbReference type="InterPro" id="IPR023395">
    <property type="entry name" value="MCP_dom_sf"/>
</dbReference>
<dbReference type="InterPro" id="IPR050567">
    <property type="entry name" value="Mitochondrial_Carrier"/>
</dbReference>
<dbReference type="AlphaFoldDB" id="A0A3N4IE54"/>
<evidence type="ECO:0000313" key="13">
    <source>
        <dbReference type="EMBL" id="RPA84422.1"/>
    </source>
</evidence>
<name>A0A3N4IE54_ASCIM</name>
<dbReference type="PANTHER" id="PTHR45624:SF10">
    <property type="entry name" value="SLC (SOLUTE CARRIER) HOMOLOG"/>
    <property type="match status" value="1"/>
</dbReference>
<feature type="repeat" description="Solcar" evidence="10">
    <location>
        <begin position="2"/>
        <end position="95"/>
    </location>
</feature>
<dbReference type="InterPro" id="IPR018108">
    <property type="entry name" value="MCP_transmembrane"/>
</dbReference>
<keyword evidence="14" id="KW-1185">Reference proteome</keyword>
<evidence type="ECO:0000256" key="9">
    <source>
        <dbReference type="ARBA" id="ARBA00023136"/>
    </source>
</evidence>
<reference evidence="13 14" key="1">
    <citation type="journal article" date="2018" name="Nat. Ecol. Evol.">
        <title>Pezizomycetes genomes reveal the molecular basis of ectomycorrhizal truffle lifestyle.</title>
        <authorList>
            <person name="Murat C."/>
            <person name="Payen T."/>
            <person name="Noel B."/>
            <person name="Kuo A."/>
            <person name="Morin E."/>
            <person name="Chen J."/>
            <person name="Kohler A."/>
            <person name="Krizsan K."/>
            <person name="Balestrini R."/>
            <person name="Da Silva C."/>
            <person name="Montanini B."/>
            <person name="Hainaut M."/>
            <person name="Levati E."/>
            <person name="Barry K.W."/>
            <person name="Belfiori B."/>
            <person name="Cichocki N."/>
            <person name="Clum A."/>
            <person name="Dockter R.B."/>
            <person name="Fauchery L."/>
            <person name="Guy J."/>
            <person name="Iotti M."/>
            <person name="Le Tacon F."/>
            <person name="Lindquist E.A."/>
            <person name="Lipzen A."/>
            <person name="Malagnac F."/>
            <person name="Mello A."/>
            <person name="Molinier V."/>
            <person name="Miyauchi S."/>
            <person name="Poulain J."/>
            <person name="Riccioni C."/>
            <person name="Rubini A."/>
            <person name="Sitrit Y."/>
            <person name="Splivallo R."/>
            <person name="Traeger S."/>
            <person name="Wang M."/>
            <person name="Zifcakova L."/>
            <person name="Wipf D."/>
            <person name="Zambonelli A."/>
            <person name="Paolocci F."/>
            <person name="Nowrousian M."/>
            <person name="Ottonello S."/>
            <person name="Baldrian P."/>
            <person name="Spatafora J.W."/>
            <person name="Henrissat B."/>
            <person name="Nagy L.G."/>
            <person name="Aury J.M."/>
            <person name="Wincker P."/>
            <person name="Grigoriev I.V."/>
            <person name="Bonfante P."/>
            <person name="Martin F.M."/>
        </authorList>
    </citation>
    <scope>NUCLEOTIDE SEQUENCE [LARGE SCALE GENOMIC DNA]</scope>
    <source>
        <strain evidence="13 14">RN42</strain>
    </source>
</reference>
<evidence type="ECO:0000313" key="14">
    <source>
        <dbReference type="Proteomes" id="UP000275078"/>
    </source>
</evidence>
<proteinExistence type="inferred from homology"/>
<dbReference type="GO" id="GO:0005743">
    <property type="term" value="C:mitochondrial inner membrane"/>
    <property type="evidence" value="ECO:0007669"/>
    <property type="project" value="UniProtKB-SubCell"/>
</dbReference>
<comment type="similarity">
    <text evidence="2 11">Belongs to the mitochondrial carrier (TC 2.A.29) family.</text>
</comment>
<evidence type="ECO:0000256" key="12">
    <source>
        <dbReference type="SAM" id="Phobius"/>
    </source>
</evidence>
<evidence type="ECO:0000256" key="6">
    <source>
        <dbReference type="ARBA" id="ARBA00022792"/>
    </source>
</evidence>
<evidence type="ECO:0000256" key="5">
    <source>
        <dbReference type="ARBA" id="ARBA00022737"/>
    </source>
</evidence>
<keyword evidence="6" id="KW-0999">Mitochondrion inner membrane</keyword>
<keyword evidence="5" id="KW-0677">Repeat</keyword>
<dbReference type="InterPro" id="IPR002067">
    <property type="entry name" value="MCP"/>
</dbReference>
<dbReference type="GO" id="GO:0022857">
    <property type="term" value="F:transmembrane transporter activity"/>
    <property type="evidence" value="ECO:0007669"/>
    <property type="project" value="TreeGrafter"/>
</dbReference>
<accession>A0A3N4IE54</accession>
<evidence type="ECO:0000256" key="11">
    <source>
        <dbReference type="RuleBase" id="RU000488"/>
    </source>
</evidence>
<dbReference type="PROSITE" id="PS50920">
    <property type="entry name" value="SOLCAR"/>
    <property type="match status" value="3"/>
</dbReference>
<dbReference type="Proteomes" id="UP000275078">
    <property type="component" value="Unassembled WGS sequence"/>
</dbReference>
<evidence type="ECO:0000256" key="8">
    <source>
        <dbReference type="ARBA" id="ARBA00023128"/>
    </source>
</evidence>
<feature type="repeat" description="Solcar" evidence="10">
    <location>
        <begin position="199"/>
        <end position="301"/>
    </location>
</feature>
<keyword evidence="8" id="KW-0496">Mitochondrion</keyword>
<dbReference type="PANTHER" id="PTHR45624">
    <property type="entry name" value="MITOCHONDRIAL BASIC AMINO ACIDS TRANSPORTER-RELATED"/>
    <property type="match status" value="1"/>
</dbReference>
<gene>
    <name evidence="13" type="ORF">BJ508DRAFT_223089</name>
</gene>
<evidence type="ECO:0000256" key="1">
    <source>
        <dbReference type="ARBA" id="ARBA00004448"/>
    </source>
</evidence>
<evidence type="ECO:0000256" key="4">
    <source>
        <dbReference type="ARBA" id="ARBA00022692"/>
    </source>
</evidence>